<sequence length="160" mass="18760">MRGEEEEVNLLFPPWKLMGRFLLVIMLLMIGTGLSGTMFFLEYFDTKPEWLVGTMFTVSIIFCLVNFRVTRGSFLCARILKYYSLCLIIICLPLLVMIEGEKYYILLSINFFALTCALYLISGETYQKLVQYQHDFFEDIREAREVVEKELAKSRKSKRS</sequence>
<name>A0ABS9X0N7_9GAMM</name>
<keyword evidence="1" id="KW-0812">Transmembrane</keyword>
<reference evidence="2" key="1">
    <citation type="submission" date="2022-01" db="EMBL/GenBank/DDBJ databases">
        <title>Colwellia maritima, isolated from seawater.</title>
        <authorList>
            <person name="Kristyanto S."/>
            <person name="Jung J."/>
            <person name="Jeon C.O."/>
        </authorList>
    </citation>
    <scope>NUCLEOTIDE SEQUENCE</scope>
    <source>
        <strain evidence="2">MSW7</strain>
    </source>
</reference>
<dbReference type="RefSeq" id="WP_242286074.1">
    <property type="nucleotide sequence ID" value="NZ_JAKKSL010000002.1"/>
</dbReference>
<dbReference type="EMBL" id="JAKKSL010000002">
    <property type="protein sequence ID" value="MCI2283821.1"/>
    <property type="molecule type" value="Genomic_DNA"/>
</dbReference>
<evidence type="ECO:0000256" key="1">
    <source>
        <dbReference type="SAM" id="Phobius"/>
    </source>
</evidence>
<gene>
    <name evidence="2" type="ORF">L3081_10945</name>
</gene>
<comment type="caution">
    <text evidence="2">The sequence shown here is derived from an EMBL/GenBank/DDBJ whole genome shotgun (WGS) entry which is preliminary data.</text>
</comment>
<protein>
    <submittedName>
        <fullName evidence="2">Uncharacterized protein</fullName>
    </submittedName>
</protein>
<keyword evidence="3" id="KW-1185">Reference proteome</keyword>
<feature type="transmembrane region" description="Helical" evidence="1">
    <location>
        <begin position="50"/>
        <end position="67"/>
    </location>
</feature>
<organism evidence="2 3">
    <name type="scientific">Colwellia maritima</name>
    <dbReference type="NCBI Taxonomy" id="2912588"/>
    <lineage>
        <taxon>Bacteria</taxon>
        <taxon>Pseudomonadati</taxon>
        <taxon>Pseudomonadota</taxon>
        <taxon>Gammaproteobacteria</taxon>
        <taxon>Alteromonadales</taxon>
        <taxon>Colwelliaceae</taxon>
        <taxon>Colwellia</taxon>
    </lineage>
</organism>
<feature type="transmembrane region" description="Helical" evidence="1">
    <location>
        <begin position="21"/>
        <end position="44"/>
    </location>
</feature>
<feature type="transmembrane region" description="Helical" evidence="1">
    <location>
        <begin position="79"/>
        <end position="98"/>
    </location>
</feature>
<dbReference type="Proteomes" id="UP001139646">
    <property type="component" value="Unassembled WGS sequence"/>
</dbReference>
<feature type="transmembrane region" description="Helical" evidence="1">
    <location>
        <begin position="104"/>
        <end position="121"/>
    </location>
</feature>
<evidence type="ECO:0000313" key="2">
    <source>
        <dbReference type="EMBL" id="MCI2283821.1"/>
    </source>
</evidence>
<proteinExistence type="predicted"/>
<keyword evidence="1" id="KW-1133">Transmembrane helix</keyword>
<accession>A0ABS9X0N7</accession>
<keyword evidence="1" id="KW-0472">Membrane</keyword>
<evidence type="ECO:0000313" key="3">
    <source>
        <dbReference type="Proteomes" id="UP001139646"/>
    </source>
</evidence>